<feature type="transmembrane region" description="Helical" evidence="6">
    <location>
        <begin position="142"/>
        <end position="163"/>
    </location>
</feature>
<keyword evidence="4 6" id="KW-1133">Transmembrane helix</keyword>
<sequence length="201" mass="20989">MTPELLSSFVLFAFVTSITPGPNNIMLTASGLSFGFRRTVPHMVGIAVGFTVMVAAVGLGLGAAFAAWPLLYELLKYGGAAYLLYLAWKIARSGPIAAGGEAGRPMTFLEAAAFQWVNPKAWVMAVGAIATYTPQAGFLGNLAIVTLVFGLVNLPSVGCWALFGTALRRVLHAPAAVRAFNLGMALLLVASLYPIAADLLG</sequence>
<dbReference type="GO" id="GO:0033228">
    <property type="term" value="P:cysteine export across plasma membrane"/>
    <property type="evidence" value="ECO:0007669"/>
    <property type="project" value="TreeGrafter"/>
</dbReference>
<evidence type="ECO:0000313" key="7">
    <source>
        <dbReference type="EMBL" id="KGM30621.1"/>
    </source>
</evidence>
<evidence type="ECO:0000256" key="5">
    <source>
        <dbReference type="ARBA" id="ARBA00023136"/>
    </source>
</evidence>
<evidence type="ECO:0000256" key="3">
    <source>
        <dbReference type="ARBA" id="ARBA00022692"/>
    </source>
</evidence>
<keyword evidence="2" id="KW-1003">Cell membrane</keyword>
<comment type="caution">
    <text evidence="7">The sequence shown here is derived from an EMBL/GenBank/DDBJ whole genome shotgun (WGS) entry which is preliminary data.</text>
</comment>
<keyword evidence="3 6" id="KW-0812">Transmembrane</keyword>
<dbReference type="EMBL" id="JANX01000758">
    <property type="protein sequence ID" value="KGM30621.1"/>
    <property type="molecule type" value="Genomic_DNA"/>
</dbReference>
<comment type="subcellular location">
    <subcellularLocation>
        <location evidence="1">Cell membrane</location>
        <topology evidence="1">Multi-pass membrane protein</topology>
    </subcellularLocation>
</comment>
<dbReference type="InterPro" id="IPR001123">
    <property type="entry name" value="LeuE-type"/>
</dbReference>
<dbReference type="GO" id="GO:0005886">
    <property type="term" value="C:plasma membrane"/>
    <property type="evidence" value="ECO:0007669"/>
    <property type="project" value="UniProtKB-SubCell"/>
</dbReference>
<keyword evidence="5 6" id="KW-0472">Membrane</keyword>
<proteinExistence type="predicted"/>
<evidence type="ECO:0000256" key="2">
    <source>
        <dbReference type="ARBA" id="ARBA00022475"/>
    </source>
</evidence>
<organism evidence="7 8">
    <name type="scientific">Inquilinus limosus MP06</name>
    <dbReference type="NCBI Taxonomy" id="1398085"/>
    <lineage>
        <taxon>Bacteria</taxon>
        <taxon>Pseudomonadati</taxon>
        <taxon>Pseudomonadota</taxon>
        <taxon>Alphaproteobacteria</taxon>
        <taxon>Rhodospirillales</taxon>
        <taxon>Rhodospirillaceae</taxon>
        <taxon>Inquilinus</taxon>
    </lineage>
</organism>
<dbReference type="Proteomes" id="UP000029995">
    <property type="component" value="Unassembled WGS sequence"/>
</dbReference>
<protein>
    <submittedName>
        <fullName evidence="7">Membrane protein</fullName>
    </submittedName>
</protein>
<dbReference type="Pfam" id="PF01810">
    <property type="entry name" value="LysE"/>
    <property type="match status" value="1"/>
</dbReference>
<evidence type="ECO:0000256" key="4">
    <source>
        <dbReference type="ARBA" id="ARBA00022989"/>
    </source>
</evidence>
<dbReference type="PANTHER" id="PTHR30086">
    <property type="entry name" value="ARGININE EXPORTER PROTEIN ARGO"/>
    <property type="match status" value="1"/>
</dbReference>
<dbReference type="GO" id="GO:0015171">
    <property type="term" value="F:amino acid transmembrane transporter activity"/>
    <property type="evidence" value="ECO:0007669"/>
    <property type="project" value="TreeGrafter"/>
</dbReference>
<dbReference type="OrthoDB" id="9812084at2"/>
<name>A0A0A0CW20_9PROT</name>
<reference evidence="7 8" key="1">
    <citation type="submission" date="2014-01" db="EMBL/GenBank/DDBJ databases">
        <title>Genome sequence determination for a cystic fibrosis isolate, Inquilinus limosus.</title>
        <authorList>
            <person name="Pino M."/>
            <person name="Di Conza J."/>
            <person name="Gutkind G."/>
        </authorList>
    </citation>
    <scope>NUCLEOTIDE SEQUENCE [LARGE SCALE GENOMIC DNA]</scope>
    <source>
        <strain evidence="7 8">MP06</strain>
    </source>
</reference>
<dbReference type="AlphaFoldDB" id="A0A0A0CW20"/>
<evidence type="ECO:0000256" key="1">
    <source>
        <dbReference type="ARBA" id="ARBA00004651"/>
    </source>
</evidence>
<feature type="transmembrane region" description="Helical" evidence="6">
    <location>
        <begin position="44"/>
        <end position="67"/>
    </location>
</feature>
<accession>A0A0A0CW20</accession>
<dbReference type="PANTHER" id="PTHR30086:SF20">
    <property type="entry name" value="ARGININE EXPORTER PROTEIN ARGO-RELATED"/>
    <property type="match status" value="1"/>
</dbReference>
<evidence type="ECO:0000256" key="6">
    <source>
        <dbReference type="SAM" id="Phobius"/>
    </source>
</evidence>
<feature type="transmembrane region" description="Helical" evidence="6">
    <location>
        <begin position="175"/>
        <end position="196"/>
    </location>
</feature>
<gene>
    <name evidence="7" type="ORF">P409_31965</name>
</gene>
<dbReference type="RefSeq" id="WP_034848114.1">
    <property type="nucleotide sequence ID" value="NZ_JANX01000758.1"/>
</dbReference>
<evidence type="ECO:0000313" key="8">
    <source>
        <dbReference type="Proteomes" id="UP000029995"/>
    </source>
</evidence>